<dbReference type="RefSeq" id="WP_108958446.1">
    <property type="nucleotide sequence ID" value="NZ_BFAZ01000003.1"/>
</dbReference>
<evidence type="ECO:0000313" key="3">
    <source>
        <dbReference type="Proteomes" id="UP000245206"/>
    </source>
</evidence>
<reference evidence="3" key="1">
    <citation type="journal article" date="2019" name="Microbiol. Immunol.">
        <title>Molecular and phenotypic characterization of Leptospira johnsonii sp. nov., Leptospira ellinghausenii sp. nov. and Leptospira ryugenii sp. nov. isolated from soil and water in Japan.</title>
        <authorList>
            <person name="Masuzawa T."/>
            <person name="Saito M."/>
            <person name="Nakao R."/>
            <person name="Nikaido Y."/>
            <person name="Matsumoto M."/>
            <person name="Ogawa M."/>
            <person name="Yokoyama M."/>
            <person name="Hidaka Y."/>
            <person name="Tomita J."/>
            <person name="Sakakibara K."/>
            <person name="Suzuki K."/>
            <person name="Yasuda S."/>
            <person name="Sato H."/>
            <person name="Yamaguchi M."/>
            <person name="Yoshida S.I."/>
            <person name="Koizumi N."/>
            <person name="Kawamura Y."/>
        </authorList>
    </citation>
    <scope>NUCLEOTIDE SEQUENCE [LARGE SCALE GENOMIC DNA]</scope>
    <source>
        <strain evidence="3">E18</strain>
    </source>
</reference>
<dbReference type="Proteomes" id="UP000245206">
    <property type="component" value="Unassembled WGS sequence"/>
</dbReference>
<dbReference type="PROSITE" id="PS51257">
    <property type="entry name" value="PROKAR_LIPOPROTEIN"/>
    <property type="match status" value="1"/>
</dbReference>
<dbReference type="OrthoDB" id="9939808at2"/>
<gene>
    <name evidence="2" type="ORF">LPTSP2_04670</name>
</gene>
<keyword evidence="3" id="KW-1185">Reference proteome</keyword>
<dbReference type="AlphaFoldDB" id="A0A2P2D996"/>
<organism evidence="2 3">
    <name type="scientific">Leptospira ellinghausenii</name>
    <dbReference type="NCBI Taxonomy" id="1917822"/>
    <lineage>
        <taxon>Bacteria</taxon>
        <taxon>Pseudomonadati</taxon>
        <taxon>Spirochaetota</taxon>
        <taxon>Spirochaetia</taxon>
        <taxon>Leptospirales</taxon>
        <taxon>Leptospiraceae</taxon>
        <taxon>Leptospira</taxon>
    </lineage>
</organism>
<feature type="chain" id="PRO_5015103125" description="Lipoprotein" evidence="1">
    <location>
        <begin position="24"/>
        <end position="215"/>
    </location>
</feature>
<protein>
    <recommendedName>
        <fullName evidence="4">Lipoprotein</fullName>
    </recommendedName>
</protein>
<evidence type="ECO:0008006" key="4">
    <source>
        <dbReference type="Google" id="ProtNLM"/>
    </source>
</evidence>
<accession>A0A2P2D996</accession>
<evidence type="ECO:0000313" key="2">
    <source>
        <dbReference type="EMBL" id="GBF41195.1"/>
    </source>
</evidence>
<evidence type="ECO:0000256" key="1">
    <source>
        <dbReference type="SAM" id="SignalP"/>
    </source>
</evidence>
<feature type="signal peptide" evidence="1">
    <location>
        <begin position="1"/>
        <end position="23"/>
    </location>
</feature>
<comment type="caution">
    <text evidence="2">The sequence shown here is derived from an EMBL/GenBank/DDBJ whole genome shotgun (WGS) entry which is preliminary data.</text>
</comment>
<keyword evidence="1" id="KW-0732">Signal</keyword>
<sequence length="215" mass="25187">MKNKNKFLIIALLSFSCVSYQNFNDYNNENSKYNSNSKQLVLNFNNFENYPLLLDIYFYKMNWKSDTEFDCSDLFQELHINQPKDLIIPIVGDTSLCAQITLKYNTLRPFQKNESAILNLNLFNRKDCLKLDYKSDLYPQNLECKYLDFSKNSTKIIFNNIIYQKIDIDKTFLTYGLTFLSLVAQTPTSYLAPIPMSISGYKTVKNSIHFVIEEI</sequence>
<proteinExistence type="predicted"/>
<name>A0A2P2D996_9LEPT</name>
<dbReference type="EMBL" id="BFAZ01000003">
    <property type="protein sequence ID" value="GBF41195.1"/>
    <property type="molecule type" value="Genomic_DNA"/>
</dbReference>